<dbReference type="STRING" id="1123397.SAMN05660831_00594"/>
<keyword evidence="2" id="KW-1185">Reference proteome</keyword>
<dbReference type="InterPro" id="IPR008928">
    <property type="entry name" value="6-hairpin_glycosidase_sf"/>
</dbReference>
<dbReference type="Gene3D" id="1.50.10.10">
    <property type="match status" value="1"/>
</dbReference>
<evidence type="ECO:0000313" key="1">
    <source>
        <dbReference type="EMBL" id="SFD04761.1"/>
    </source>
</evidence>
<dbReference type="InterPro" id="IPR012341">
    <property type="entry name" value="6hp_glycosidase-like_sf"/>
</dbReference>
<dbReference type="PANTHER" id="PTHR34987">
    <property type="entry name" value="C, PUTATIVE (AFU_ORTHOLOGUE AFUA_3G02880)-RELATED"/>
    <property type="match status" value="1"/>
</dbReference>
<evidence type="ECO:0000313" key="2">
    <source>
        <dbReference type="Proteomes" id="UP000198611"/>
    </source>
</evidence>
<dbReference type="OrthoDB" id="9763537at2"/>
<dbReference type="AlphaFoldDB" id="A0A1I1P493"/>
<gene>
    <name evidence="1" type="ORF">SAMN05660831_00594</name>
</gene>
<dbReference type="GO" id="GO:0005975">
    <property type="term" value="P:carbohydrate metabolic process"/>
    <property type="evidence" value="ECO:0007669"/>
    <property type="project" value="InterPro"/>
</dbReference>
<sequence length="432" mass="47972">MAESAETGENGTTPEGYTEALALMHRCATADGFLASPTEHANYHRVWSRDGAVLGLAALASGDETLIMTLRRTLETLANHQGPHGEIPSNVEPMTERVSFGGTAGRVDASLWFVIACGEYWAATGDDAFIEAMLPALERVRFLLGAWEFNNRGLLYVPQTGDWADEYIQSGYVLYDQLLYLQALRTLCRIHGHVHGTTDHALLERIGRLYHLIRANYWFRNGDDAGEDAYHPVLYQRGREAAALRESEHRHWMPFFSPTGYGFRFDAFANVLASLLRVAYDDQRAEVDTFIREIAPEGMELLPAFHPVIHPEDSAWEELQMNFSYSFRNHPHEYHNGGLWPLITGFHVADLAGRDEAAARHHLAALDRANALPMEGEPWSFPEFVHGTELTAGGTRHQGWSAAAAVLGHRALAGAPVLRLTGAMDEGEVDLG</sequence>
<name>A0A1I1P493_9GAMM</name>
<dbReference type="Proteomes" id="UP000198611">
    <property type="component" value="Unassembled WGS sequence"/>
</dbReference>
<dbReference type="EMBL" id="FOMJ01000001">
    <property type="protein sequence ID" value="SFD04761.1"/>
    <property type="molecule type" value="Genomic_DNA"/>
</dbReference>
<organism evidence="1 2">
    <name type="scientific">Thiohalospira halophila DSM 15071</name>
    <dbReference type="NCBI Taxonomy" id="1123397"/>
    <lineage>
        <taxon>Bacteria</taxon>
        <taxon>Pseudomonadati</taxon>
        <taxon>Pseudomonadota</taxon>
        <taxon>Gammaproteobacteria</taxon>
        <taxon>Thiohalospirales</taxon>
        <taxon>Thiohalospiraceae</taxon>
        <taxon>Thiohalospira</taxon>
    </lineage>
</organism>
<protein>
    <submittedName>
        <fullName evidence="1">Alkaline and neutral invertase</fullName>
    </submittedName>
</protein>
<reference evidence="1 2" key="1">
    <citation type="submission" date="2016-10" db="EMBL/GenBank/DDBJ databases">
        <authorList>
            <person name="de Groot N.N."/>
        </authorList>
    </citation>
    <scope>NUCLEOTIDE SEQUENCE [LARGE SCALE GENOMIC DNA]</scope>
    <source>
        <strain evidence="1 2">HL3</strain>
    </source>
</reference>
<dbReference type="SUPFAM" id="SSF48208">
    <property type="entry name" value="Six-hairpin glycosidases"/>
    <property type="match status" value="1"/>
</dbReference>
<proteinExistence type="predicted"/>
<dbReference type="RefSeq" id="WP_093427238.1">
    <property type="nucleotide sequence ID" value="NZ_FOMJ01000001.1"/>
</dbReference>
<accession>A0A1I1P493</accession>
<dbReference type="PANTHER" id="PTHR34987:SF4">
    <property type="entry name" value="ALPHA-L-RHAMNOSIDASE C-TERMINAL DOMAIN-CONTAINING PROTEIN"/>
    <property type="match status" value="1"/>
</dbReference>